<name>A0A4Z1CPV8_9ACTN</name>
<dbReference type="Pfam" id="PF04371">
    <property type="entry name" value="PAD_porph"/>
    <property type="match status" value="1"/>
</dbReference>
<keyword evidence="3" id="KW-1185">Reference proteome</keyword>
<dbReference type="EMBL" id="SRRO01000001">
    <property type="protein sequence ID" value="TGN66958.1"/>
    <property type="molecule type" value="Genomic_DNA"/>
</dbReference>
<dbReference type="OrthoDB" id="9808013at2"/>
<comment type="caution">
    <text evidence="2">The sequence shown here is derived from an EMBL/GenBank/DDBJ whole genome shotgun (WGS) entry which is preliminary data.</text>
</comment>
<keyword evidence="1" id="KW-0378">Hydrolase</keyword>
<dbReference type="Proteomes" id="UP000297496">
    <property type="component" value="Unassembled WGS sequence"/>
</dbReference>
<dbReference type="AlphaFoldDB" id="A0A4Z1CPV8"/>
<evidence type="ECO:0000313" key="3">
    <source>
        <dbReference type="Proteomes" id="UP000297496"/>
    </source>
</evidence>
<dbReference type="GO" id="GO:0004668">
    <property type="term" value="F:protein-arginine deiminase activity"/>
    <property type="evidence" value="ECO:0007669"/>
    <property type="project" value="InterPro"/>
</dbReference>
<dbReference type="GO" id="GO:0047632">
    <property type="term" value="F:agmatine deiminase activity"/>
    <property type="evidence" value="ECO:0007669"/>
    <property type="project" value="TreeGrafter"/>
</dbReference>
<evidence type="ECO:0000256" key="1">
    <source>
        <dbReference type="ARBA" id="ARBA00022801"/>
    </source>
</evidence>
<dbReference type="SUPFAM" id="SSF55909">
    <property type="entry name" value="Pentein"/>
    <property type="match status" value="1"/>
</dbReference>
<gene>
    <name evidence="2" type="ORF">EXE59_18730</name>
</gene>
<evidence type="ECO:0000313" key="2">
    <source>
        <dbReference type="EMBL" id="TGN66958.1"/>
    </source>
</evidence>
<reference evidence="2 3" key="1">
    <citation type="submission" date="2019-04" db="EMBL/GenBank/DDBJ databases">
        <title>Three New Species of Nocardioides, Nocardioides euryhalodurans sp. nov., Nocardioides seonyuensis sp. nov. and Nocardioides eburneoflavus sp. nov. Isolated from Soil.</title>
        <authorList>
            <person name="Roh S.G."/>
            <person name="Lee C."/>
            <person name="Kim M.-K."/>
            <person name="Kim S.B."/>
        </authorList>
    </citation>
    <scope>NUCLEOTIDE SEQUENCE [LARGE SCALE GENOMIC DNA]</scope>
    <source>
        <strain evidence="2 3">MMS17-SY213</strain>
    </source>
</reference>
<sequence length="352" mass="38027">MPSETDPHECTWMAWPGGGYTLGDTAHEADVARAMWASVANTIAEYEPLRMLVPPREREKARRLLADDIDVHEVQLDDAWYRDIGPTFVHGRAASGGSGASGGFSPLGAVNWVFNGWGQQDWATWDHDALASGVATDVSGATRIDSPMVNEGGGIHTDGRGTFLVTETVQLDQLRNSGWTKQQVEDELNRTLGARSVIWLPRGLTRDSERFGTKGHVDLLATFDATGRVLVHHQTNAEHPDHAVSQQLFAVLSAATDADGNPMDLVALPAPTVLRDHHGFVDYSYVNHYVANGVVVACAFGDPGDDVSREVLAAAYPGRNVVQLDARPLFERGGGIHCITQQQPAAPAVSPR</sequence>
<protein>
    <submittedName>
        <fullName evidence="2">Agmatine deiminase family protein</fullName>
    </submittedName>
</protein>
<dbReference type="Gene3D" id="3.75.10.10">
    <property type="entry name" value="L-arginine/glycine Amidinotransferase, Chain A"/>
    <property type="match status" value="1"/>
</dbReference>
<dbReference type="GO" id="GO:0009446">
    <property type="term" value="P:putrescine biosynthetic process"/>
    <property type="evidence" value="ECO:0007669"/>
    <property type="project" value="InterPro"/>
</dbReference>
<dbReference type="PANTHER" id="PTHR31377">
    <property type="entry name" value="AGMATINE DEIMINASE-RELATED"/>
    <property type="match status" value="1"/>
</dbReference>
<dbReference type="InterPro" id="IPR007466">
    <property type="entry name" value="Peptidyl-Arg-deiminase_porph"/>
</dbReference>
<accession>A0A4Z1CPV8</accession>
<organism evidence="2 3">
    <name type="scientific">Nocardioides eburneiflavus</name>
    <dbReference type="NCBI Taxonomy" id="2518372"/>
    <lineage>
        <taxon>Bacteria</taxon>
        <taxon>Bacillati</taxon>
        <taxon>Actinomycetota</taxon>
        <taxon>Actinomycetes</taxon>
        <taxon>Propionibacteriales</taxon>
        <taxon>Nocardioidaceae</taxon>
        <taxon>Nocardioides</taxon>
    </lineage>
</organism>
<proteinExistence type="predicted"/>
<dbReference type="PANTHER" id="PTHR31377:SF0">
    <property type="entry name" value="AGMATINE DEIMINASE-RELATED"/>
    <property type="match status" value="1"/>
</dbReference>